<sequence>MTVRAKFTCQVNLKEAGTQIATVVFSPVTTNPPTQENLTFWKATPSGQITLQIDNASAASQFEVGADYYVDFTAAQPIDEDTAIWNQ</sequence>
<dbReference type="EMBL" id="CP003642">
    <property type="protein sequence ID" value="AFZ24767.1"/>
    <property type="molecule type" value="Genomic_DNA"/>
</dbReference>
<dbReference type="HOGENOM" id="CLU_177571_0_0_3"/>
<organism evidence="1 2">
    <name type="scientific">Cylindrospermum stagnale PCC 7417</name>
    <dbReference type="NCBI Taxonomy" id="56107"/>
    <lineage>
        <taxon>Bacteria</taxon>
        <taxon>Bacillati</taxon>
        <taxon>Cyanobacteriota</taxon>
        <taxon>Cyanophyceae</taxon>
        <taxon>Nostocales</taxon>
        <taxon>Nostocaceae</taxon>
        <taxon>Cylindrospermum</taxon>
    </lineage>
</organism>
<gene>
    <name evidence="1" type="ORF">Cylst_2561</name>
</gene>
<name>K9WZ23_9NOST</name>
<dbReference type="OrthoDB" id="488704at2"/>
<dbReference type="KEGG" id="csg:Cylst_2561"/>
<evidence type="ECO:0000313" key="1">
    <source>
        <dbReference type="EMBL" id="AFZ24767.1"/>
    </source>
</evidence>
<evidence type="ECO:0000313" key="2">
    <source>
        <dbReference type="Proteomes" id="UP000010475"/>
    </source>
</evidence>
<accession>K9WZ23</accession>
<dbReference type="eggNOG" id="ENOG5031CF3">
    <property type="taxonomic scope" value="Bacteria"/>
</dbReference>
<dbReference type="Proteomes" id="UP000010475">
    <property type="component" value="Chromosome"/>
</dbReference>
<proteinExistence type="predicted"/>
<protein>
    <submittedName>
        <fullName evidence="1">Uncharacterized protein</fullName>
    </submittedName>
</protein>
<dbReference type="AlphaFoldDB" id="K9WZ23"/>
<dbReference type="RefSeq" id="WP_015208021.1">
    <property type="nucleotide sequence ID" value="NC_019757.1"/>
</dbReference>
<reference evidence="1 2" key="1">
    <citation type="submission" date="2012-06" db="EMBL/GenBank/DDBJ databases">
        <title>Finished chromosome of genome of Cylindrospermum stagnale PCC 7417.</title>
        <authorList>
            <consortium name="US DOE Joint Genome Institute"/>
            <person name="Gugger M."/>
            <person name="Coursin T."/>
            <person name="Rippka R."/>
            <person name="Tandeau De Marsac N."/>
            <person name="Huntemann M."/>
            <person name="Wei C.-L."/>
            <person name="Han J."/>
            <person name="Detter J.C."/>
            <person name="Han C."/>
            <person name="Tapia R."/>
            <person name="Chen A."/>
            <person name="Kyrpides N."/>
            <person name="Mavromatis K."/>
            <person name="Markowitz V."/>
            <person name="Szeto E."/>
            <person name="Ivanova N."/>
            <person name="Pagani I."/>
            <person name="Pati A."/>
            <person name="Goodwin L."/>
            <person name="Nordberg H.P."/>
            <person name="Cantor M.N."/>
            <person name="Hua S.X."/>
            <person name="Woyke T."/>
            <person name="Kerfeld C.A."/>
        </authorList>
    </citation>
    <scope>NUCLEOTIDE SEQUENCE [LARGE SCALE GENOMIC DNA]</scope>
    <source>
        <strain evidence="1 2">PCC 7417</strain>
    </source>
</reference>
<keyword evidence="2" id="KW-1185">Reference proteome</keyword>